<dbReference type="AlphaFoldDB" id="A0A0F9QVI8"/>
<proteinExistence type="predicted"/>
<gene>
    <name evidence="1" type="ORF">LCGC14_1048860</name>
</gene>
<evidence type="ECO:0000313" key="1">
    <source>
        <dbReference type="EMBL" id="KKN09218.1"/>
    </source>
</evidence>
<dbReference type="EMBL" id="LAZR01004373">
    <property type="protein sequence ID" value="KKN09218.1"/>
    <property type="molecule type" value="Genomic_DNA"/>
</dbReference>
<sequence length="225" mass="25470">MQKLSRDYLISTVCFLDPAGGKENKQKTKARSAIVAVSSDAANRIFVRDVWAERCATQKIYQKIYEFNVRYKPEVFGIEGNAQQGLFADSVSLDAYEKGINLPSQSIIHPTSMNKDFRIRTHLQPVVSQGRLFVKKSQYALLEEVLDFPMSTIKDIIDALASAVSILPKQIFISKASDETQAYLDYLRNSGAPMEYIEQQSRIRSRDDLQINTMDDYLQLVRGGS</sequence>
<name>A0A0F9QVI8_9ZZZZ</name>
<reference evidence="1" key="1">
    <citation type="journal article" date="2015" name="Nature">
        <title>Complex archaea that bridge the gap between prokaryotes and eukaryotes.</title>
        <authorList>
            <person name="Spang A."/>
            <person name="Saw J.H."/>
            <person name="Jorgensen S.L."/>
            <person name="Zaremba-Niedzwiedzka K."/>
            <person name="Martijn J."/>
            <person name="Lind A.E."/>
            <person name="van Eijk R."/>
            <person name="Schleper C."/>
            <person name="Guy L."/>
            <person name="Ettema T.J."/>
        </authorList>
    </citation>
    <scope>NUCLEOTIDE SEQUENCE</scope>
</reference>
<comment type="caution">
    <text evidence="1">The sequence shown here is derived from an EMBL/GenBank/DDBJ whole genome shotgun (WGS) entry which is preliminary data.</text>
</comment>
<protein>
    <recommendedName>
        <fullName evidence="2">Terminase large subunit gp17-like C-terminal domain-containing protein</fullName>
    </recommendedName>
</protein>
<evidence type="ECO:0008006" key="2">
    <source>
        <dbReference type="Google" id="ProtNLM"/>
    </source>
</evidence>
<accession>A0A0F9QVI8</accession>
<organism evidence="1">
    <name type="scientific">marine sediment metagenome</name>
    <dbReference type="NCBI Taxonomy" id="412755"/>
    <lineage>
        <taxon>unclassified sequences</taxon>
        <taxon>metagenomes</taxon>
        <taxon>ecological metagenomes</taxon>
    </lineage>
</organism>